<comment type="caution">
    <text evidence="4">The sequence shown here is derived from an EMBL/GenBank/DDBJ whole genome shotgun (WGS) entry which is preliminary data.</text>
</comment>
<sequence>MARSNDTDRDHNLDRLVDDHPDGDGELPYSGISCSICLDSVEDNGVRSTAKLQCGHGFHLDCIGSAFNMKGAMQCPNCRKVEKGQWLYVTGPVRSLPELSMDNLITDEDVYGLSFSEMPFRVQWCPLGDLAQPGSSFEEVESPSTMFQNMHGHPPIFADQTAIPVAHSYVTYVGPIPPASSGPTDTVVDSSSRSWNGASRRSEIFNLLASPALTSQYPGWSSYSTPLPLPGGHSIGADPNPVPPVTLRPSRGDVDTVTMPRALTQPFVFHHGSGPRGGSSLATSIPPRHPLGSVQNGESHHVFYPFPYQQQSNHPQGMPSPLGHGIRRFDVPRSTPMAVPAPPLHVDHNGGFYMVPPSLSARNPHEADLAVVGQDANLRIPGWILSGFLRTTIQA</sequence>
<keyword evidence="1" id="KW-0862">Zinc</keyword>
<feature type="domain" description="RING-type" evidence="3">
    <location>
        <begin position="34"/>
        <end position="79"/>
    </location>
</feature>
<dbReference type="InParanoid" id="A0A7J7DCQ1"/>
<dbReference type="AlphaFoldDB" id="A0A7J7DCQ1"/>
<dbReference type="SUPFAM" id="SSF57850">
    <property type="entry name" value="RING/U-box"/>
    <property type="match status" value="1"/>
</dbReference>
<dbReference type="Proteomes" id="UP000593562">
    <property type="component" value="Unassembled WGS sequence"/>
</dbReference>
<reference evidence="4 5" key="1">
    <citation type="journal article" date="2020" name="Nat. Commun.">
        <title>Genome of Tripterygium wilfordii and identification of cytochrome P450 involved in triptolide biosynthesis.</title>
        <authorList>
            <person name="Tu L."/>
            <person name="Su P."/>
            <person name="Zhang Z."/>
            <person name="Gao L."/>
            <person name="Wang J."/>
            <person name="Hu T."/>
            <person name="Zhou J."/>
            <person name="Zhang Y."/>
            <person name="Zhao Y."/>
            <person name="Liu Y."/>
            <person name="Song Y."/>
            <person name="Tong Y."/>
            <person name="Lu Y."/>
            <person name="Yang J."/>
            <person name="Xu C."/>
            <person name="Jia M."/>
            <person name="Peters R.J."/>
            <person name="Huang L."/>
            <person name="Gao W."/>
        </authorList>
    </citation>
    <scope>NUCLEOTIDE SEQUENCE [LARGE SCALE GENOMIC DNA]</scope>
    <source>
        <strain evidence="5">cv. XIE 37</strain>
        <tissue evidence="4">Leaf</tissue>
    </source>
</reference>
<dbReference type="GO" id="GO:0004842">
    <property type="term" value="F:ubiquitin-protein transferase activity"/>
    <property type="evidence" value="ECO:0007669"/>
    <property type="project" value="InterPro"/>
</dbReference>
<keyword evidence="5" id="KW-1185">Reference proteome</keyword>
<evidence type="ECO:0000313" key="5">
    <source>
        <dbReference type="Proteomes" id="UP000593562"/>
    </source>
</evidence>
<dbReference type="SMART" id="SM00184">
    <property type="entry name" value="RING"/>
    <property type="match status" value="1"/>
</dbReference>
<evidence type="ECO:0000256" key="1">
    <source>
        <dbReference type="PROSITE-ProRule" id="PRU00175"/>
    </source>
</evidence>
<dbReference type="PANTHER" id="PTHR46798">
    <property type="entry name" value="OS09G0511500 PROTEIN"/>
    <property type="match status" value="1"/>
</dbReference>
<dbReference type="Pfam" id="PF13639">
    <property type="entry name" value="zf-RING_2"/>
    <property type="match status" value="1"/>
</dbReference>
<dbReference type="GO" id="GO:0008270">
    <property type="term" value="F:zinc ion binding"/>
    <property type="evidence" value="ECO:0007669"/>
    <property type="project" value="UniProtKB-KW"/>
</dbReference>
<dbReference type="InterPro" id="IPR044274">
    <property type="entry name" value="RFI2"/>
</dbReference>
<dbReference type="PROSITE" id="PS50089">
    <property type="entry name" value="ZF_RING_2"/>
    <property type="match status" value="1"/>
</dbReference>
<name>A0A7J7DCQ1_TRIWF</name>
<dbReference type="CDD" id="cd16448">
    <property type="entry name" value="RING-H2"/>
    <property type="match status" value="1"/>
</dbReference>
<keyword evidence="1" id="KW-0863">Zinc-finger</keyword>
<organism evidence="4 5">
    <name type="scientific">Tripterygium wilfordii</name>
    <name type="common">Thunder God vine</name>
    <dbReference type="NCBI Taxonomy" id="458696"/>
    <lineage>
        <taxon>Eukaryota</taxon>
        <taxon>Viridiplantae</taxon>
        <taxon>Streptophyta</taxon>
        <taxon>Embryophyta</taxon>
        <taxon>Tracheophyta</taxon>
        <taxon>Spermatophyta</taxon>
        <taxon>Magnoliopsida</taxon>
        <taxon>eudicotyledons</taxon>
        <taxon>Gunneridae</taxon>
        <taxon>Pentapetalae</taxon>
        <taxon>rosids</taxon>
        <taxon>fabids</taxon>
        <taxon>Celastrales</taxon>
        <taxon>Celastraceae</taxon>
        <taxon>Tripterygium</taxon>
    </lineage>
</organism>
<protein>
    <recommendedName>
        <fullName evidence="3">RING-type domain-containing protein</fullName>
    </recommendedName>
</protein>
<feature type="region of interest" description="Disordered" evidence="2">
    <location>
        <begin position="1"/>
        <end position="23"/>
    </location>
</feature>
<accession>A0A7J7DCQ1</accession>
<dbReference type="Gene3D" id="3.30.40.10">
    <property type="entry name" value="Zinc/RING finger domain, C3HC4 (zinc finger)"/>
    <property type="match status" value="1"/>
</dbReference>
<dbReference type="EMBL" id="JAAARO010000008">
    <property type="protein sequence ID" value="KAF5744140.1"/>
    <property type="molecule type" value="Genomic_DNA"/>
</dbReference>
<dbReference type="PANTHER" id="PTHR46798:SF5">
    <property type="entry name" value="E3 UBIQUITIN-PROTEIN LIGASE RFI2"/>
    <property type="match status" value="1"/>
</dbReference>
<dbReference type="InterPro" id="IPR013083">
    <property type="entry name" value="Znf_RING/FYVE/PHD"/>
</dbReference>
<evidence type="ECO:0000259" key="3">
    <source>
        <dbReference type="PROSITE" id="PS50089"/>
    </source>
</evidence>
<keyword evidence="1" id="KW-0479">Metal-binding</keyword>
<evidence type="ECO:0000256" key="2">
    <source>
        <dbReference type="SAM" id="MobiDB-lite"/>
    </source>
</evidence>
<evidence type="ECO:0000313" key="4">
    <source>
        <dbReference type="EMBL" id="KAF5744140.1"/>
    </source>
</evidence>
<dbReference type="InterPro" id="IPR001841">
    <property type="entry name" value="Znf_RING"/>
</dbReference>
<proteinExistence type="predicted"/>
<gene>
    <name evidence="4" type="ORF">HS088_TW08G00736</name>
</gene>